<evidence type="ECO:0000313" key="5">
    <source>
        <dbReference type="Proteomes" id="UP000799766"/>
    </source>
</evidence>
<dbReference type="Pfam" id="PF02585">
    <property type="entry name" value="PIG-L"/>
    <property type="match status" value="1"/>
</dbReference>
<dbReference type="UniPathway" id="UPA00196"/>
<dbReference type="GO" id="GO:0005783">
    <property type="term" value="C:endoplasmic reticulum"/>
    <property type="evidence" value="ECO:0007669"/>
    <property type="project" value="TreeGrafter"/>
</dbReference>
<dbReference type="OrthoDB" id="440160at2759"/>
<proteinExistence type="inferred from homology"/>
<dbReference type="GO" id="GO:0006506">
    <property type="term" value="P:GPI anchor biosynthetic process"/>
    <property type="evidence" value="ECO:0007669"/>
    <property type="project" value="UniProtKB-UniPathway"/>
</dbReference>
<protein>
    <recommendedName>
        <fullName evidence="2">N-acetylglucosaminylphosphatidylinositol deacetylase</fullName>
        <ecNumber evidence="2">3.5.1.89</ecNumber>
    </recommendedName>
</protein>
<keyword evidence="3" id="KW-0812">Transmembrane</keyword>
<dbReference type="InterPro" id="IPR024078">
    <property type="entry name" value="LmbE-like_dom_sf"/>
</dbReference>
<evidence type="ECO:0000256" key="2">
    <source>
        <dbReference type="ARBA" id="ARBA00012176"/>
    </source>
</evidence>
<dbReference type="PANTHER" id="PTHR12993">
    <property type="entry name" value="N-ACETYLGLUCOSAMINYL-PHOSPHATIDYLINOSITOL DE-N-ACETYLASE-RELATED"/>
    <property type="match status" value="1"/>
</dbReference>
<dbReference type="SUPFAM" id="SSF102588">
    <property type="entry name" value="LmbE-like"/>
    <property type="match status" value="1"/>
</dbReference>
<organism evidence="4 5">
    <name type="scientific">Lineolata rhizophorae</name>
    <dbReference type="NCBI Taxonomy" id="578093"/>
    <lineage>
        <taxon>Eukaryota</taxon>
        <taxon>Fungi</taxon>
        <taxon>Dikarya</taxon>
        <taxon>Ascomycota</taxon>
        <taxon>Pezizomycotina</taxon>
        <taxon>Dothideomycetes</taxon>
        <taxon>Dothideomycetes incertae sedis</taxon>
        <taxon>Lineolatales</taxon>
        <taxon>Lineolataceae</taxon>
        <taxon>Lineolata</taxon>
    </lineage>
</organism>
<dbReference type="GO" id="GO:0000225">
    <property type="term" value="F:N-acetylglucosaminylphosphatidylinositol deacetylase activity"/>
    <property type="evidence" value="ECO:0007669"/>
    <property type="project" value="UniProtKB-EC"/>
</dbReference>
<sequence>MNTYVALASLPILIVVFWMYTAHIFSRTPFNLHNKRILLLIAHPDDEAMFFAPTLLSLTRAELGNHVKILCLSTGDADGLGSVRKHELVKSGLALGIRSENDILVLDDPNFPDSMDVTWHPRLISNLLTTTFAPNMAKIPSDKRPEASIDAIVTFDAGGVSGHPNHKSLHAGAHAFIRALMHRHAGWDCPVKLYSLTTTNIVRKYASVLDAPTTLVTTMLAKKDAGSASGGMPSPLVFLSDVSGWRRAQGAMTTGHKSQMRWFRWGWIGLSRYMVMNDLRREKVG</sequence>
<evidence type="ECO:0000313" key="4">
    <source>
        <dbReference type="EMBL" id="KAF2452635.1"/>
    </source>
</evidence>
<gene>
    <name evidence="4" type="ORF">BDY21DRAFT_358732</name>
</gene>
<evidence type="ECO:0000256" key="3">
    <source>
        <dbReference type="SAM" id="Phobius"/>
    </source>
</evidence>
<name>A0A6A6NLN9_9PEZI</name>
<dbReference type="EMBL" id="MU001706">
    <property type="protein sequence ID" value="KAF2452635.1"/>
    <property type="molecule type" value="Genomic_DNA"/>
</dbReference>
<reference evidence="4" key="1">
    <citation type="journal article" date="2020" name="Stud. Mycol.">
        <title>101 Dothideomycetes genomes: a test case for predicting lifestyles and emergence of pathogens.</title>
        <authorList>
            <person name="Haridas S."/>
            <person name="Albert R."/>
            <person name="Binder M."/>
            <person name="Bloem J."/>
            <person name="Labutti K."/>
            <person name="Salamov A."/>
            <person name="Andreopoulos B."/>
            <person name="Baker S."/>
            <person name="Barry K."/>
            <person name="Bills G."/>
            <person name="Bluhm B."/>
            <person name="Cannon C."/>
            <person name="Castanera R."/>
            <person name="Culley D."/>
            <person name="Daum C."/>
            <person name="Ezra D."/>
            <person name="Gonzalez J."/>
            <person name="Henrissat B."/>
            <person name="Kuo A."/>
            <person name="Liang C."/>
            <person name="Lipzen A."/>
            <person name="Lutzoni F."/>
            <person name="Magnuson J."/>
            <person name="Mondo S."/>
            <person name="Nolan M."/>
            <person name="Ohm R."/>
            <person name="Pangilinan J."/>
            <person name="Park H.-J."/>
            <person name="Ramirez L."/>
            <person name="Alfaro M."/>
            <person name="Sun H."/>
            <person name="Tritt A."/>
            <person name="Yoshinaga Y."/>
            <person name="Zwiers L.-H."/>
            <person name="Turgeon B."/>
            <person name="Goodwin S."/>
            <person name="Spatafora J."/>
            <person name="Crous P."/>
            <person name="Grigoriev I."/>
        </authorList>
    </citation>
    <scope>NUCLEOTIDE SEQUENCE</scope>
    <source>
        <strain evidence="4">ATCC 16933</strain>
    </source>
</reference>
<dbReference type="AlphaFoldDB" id="A0A6A6NLN9"/>
<dbReference type="PANTHER" id="PTHR12993:SF11">
    <property type="entry name" value="N-ACETYLGLUCOSAMINYL-PHOSPHATIDYLINOSITOL DE-N-ACETYLASE"/>
    <property type="match status" value="1"/>
</dbReference>
<dbReference type="Gene3D" id="3.40.50.10320">
    <property type="entry name" value="LmbE-like"/>
    <property type="match status" value="1"/>
</dbReference>
<keyword evidence="3" id="KW-1133">Transmembrane helix</keyword>
<feature type="transmembrane region" description="Helical" evidence="3">
    <location>
        <begin position="6"/>
        <end position="26"/>
    </location>
</feature>
<dbReference type="GO" id="GO:0016020">
    <property type="term" value="C:membrane"/>
    <property type="evidence" value="ECO:0007669"/>
    <property type="project" value="GOC"/>
</dbReference>
<keyword evidence="3" id="KW-0472">Membrane</keyword>
<evidence type="ECO:0000256" key="1">
    <source>
        <dbReference type="ARBA" id="ARBA00006066"/>
    </source>
</evidence>
<dbReference type="Proteomes" id="UP000799766">
    <property type="component" value="Unassembled WGS sequence"/>
</dbReference>
<dbReference type="EC" id="3.5.1.89" evidence="2"/>
<dbReference type="InterPro" id="IPR003737">
    <property type="entry name" value="GlcNAc_PI_deacetylase-related"/>
</dbReference>
<accession>A0A6A6NLN9</accession>
<comment type="similarity">
    <text evidence="1">Belongs to the PIGL family.</text>
</comment>
<keyword evidence="5" id="KW-1185">Reference proteome</keyword>